<dbReference type="OrthoDB" id="9801101at2"/>
<dbReference type="SMART" id="SM00448">
    <property type="entry name" value="REC"/>
    <property type="match status" value="1"/>
</dbReference>
<organism evidence="4 5">
    <name type="scientific">Sapientia aquatica</name>
    <dbReference type="NCBI Taxonomy" id="1549640"/>
    <lineage>
        <taxon>Bacteria</taxon>
        <taxon>Pseudomonadati</taxon>
        <taxon>Pseudomonadota</taxon>
        <taxon>Betaproteobacteria</taxon>
        <taxon>Burkholderiales</taxon>
        <taxon>Oxalobacteraceae</taxon>
        <taxon>Sapientia</taxon>
    </lineage>
</organism>
<evidence type="ECO:0000256" key="2">
    <source>
        <dbReference type="PROSITE-ProRule" id="PRU00169"/>
    </source>
</evidence>
<feature type="domain" description="Response regulatory" evidence="3">
    <location>
        <begin position="3"/>
        <end position="118"/>
    </location>
</feature>
<comment type="caution">
    <text evidence="4">The sequence shown here is derived from an EMBL/GenBank/DDBJ whole genome shotgun (WGS) entry which is preliminary data.</text>
</comment>
<dbReference type="PANTHER" id="PTHR44591:SF3">
    <property type="entry name" value="RESPONSE REGULATORY DOMAIN-CONTAINING PROTEIN"/>
    <property type="match status" value="1"/>
</dbReference>
<dbReference type="Gene3D" id="3.40.50.2300">
    <property type="match status" value="1"/>
</dbReference>
<dbReference type="InterPro" id="IPR050595">
    <property type="entry name" value="Bact_response_regulator"/>
</dbReference>
<dbReference type="AlphaFoldDB" id="A0A4R5W613"/>
<keyword evidence="5" id="KW-1185">Reference proteome</keyword>
<dbReference type="EMBL" id="SMYL01000001">
    <property type="protein sequence ID" value="TDK68390.1"/>
    <property type="molecule type" value="Genomic_DNA"/>
</dbReference>
<evidence type="ECO:0000313" key="5">
    <source>
        <dbReference type="Proteomes" id="UP000294829"/>
    </source>
</evidence>
<keyword evidence="1 2" id="KW-0597">Phosphoprotein</keyword>
<dbReference type="SUPFAM" id="SSF52172">
    <property type="entry name" value="CheY-like"/>
    <property type="match status" value="1"/>
</dbReference>
<gene>
    <name evidence="4" type="ORF">E2I14_02285</name>
</gene>
<sequence>MLKVVVMDGNSISRGLLISVLTNGGHEVIGDSNVTAQGIARMVKLKPQLVCMDLELVDGDKMEVLDNLRQELPKTIFFLVSNSFDADGIRLGQEHGVRGFIVKPFNSASVLTSIRNAVVKFVTEMKQAQQTSDVAAEGEQ</sequence>
<proteinExistence type="predicted"/>
<dbReference type="Proteomes" id="UP000294829">
    <property type="component" value="Unassembled WGS sequence"/>
</dbReference>
<dbReference type="RefSeq" id="WP_133325007.1">
    <property type="nucleotide sequence ID" value="NZ_SMYL01000001.1"/>
</dbReference>
<name>A0A4R5W613_9BURK</name>
<evidence type="ECO:0000256" key="1">
    <source>
        <dbReference type="ARBA" id="ARBA00022553"/>
    </source>
</evidence>
<dbReference type="InterPro" id="IPR011006">
    <property type="entry name" value="CheY-like_superfamily"/>
</dbReference>
<dbReference type="PANTHER" id="PTHR44591">
    <property type="entry name" value="STRESS RESPONSE REGULATOR PROTEIN 1"/>
    <property type="match status" value="1"/>
</dbReference>
<evidence type="ECO:0000313" key="4">
    <source>
        <dbReference type="EMBL" id="TDK68390.1"/>
    </source>
</evidence>
<protein>
    <submittedName>
        <fullName evidence="4">Response regulator</fullName>
    </submittedName>
</protein>
<feature type="modified residue" description="4-aspartylphosphate" evidence="2">
    <location>
        <position position="53"/>
    </location>
</feature>
<dbReference type="Pfam" id="PF00072">
    <property type="entry name" value="Response_reg"/>
    <property type="match status" value="1"/>
</dbReference>
<evidence type="ECO:0000259" key="3">
    <source>
        <dbReference type="PROSITE" id="PS50110"/>
    </source>
</evidence>
<dbReference type="PROSITE" id="PS50110">
    <property type="entry name" value="RESPONSE_REGULATORY"/>
    <property type="match status" value="1"/>
</dbReference>
<dbReference type="GO" id="GO:0000160">
    <property type="term" value="P:phosphorelay signal transduction system"/>
    <property type="evidence" value="ECO:0007669"/>
    <property type="project" value="InterPro"/>
</dbReference>
<dbReference type="InterPro" id="IPR001789">
    <property type="entry name" value="Sig_transdc_resp-reg_receiver"/>
</dbReference>
<accession>A0A4R5W613</accession>
<reference evidence="4 5" key="1">
    <citation type="submission" date="2019-03" db="EMBL/GenBank/DDBJ databases">
        <title>Sapientia aquatica gen. nov., sp. nov., isolated from a crater lake.</title>
        <authorList>
            <person name="Felfoldi T."/>
            <person name="Szabo A."/>
            <person name="Toth E."/>
            <person name="Schumann P."/>
            <person name="Keki Z."/>
            <person name="Marialigeti K."/>
            <person name="Mathe I."/>
        </authorList>
    </citation>
    <scope>NUCLEOTIDE SEQUENCE [LARGE SCALE GENOMIC DNA]</scope>
    <source>
        <strain evidence="4 5">SA-152</strain>
    </source>
</reference>